<dbReference type="eggNOG" id="ENOG5031CIE">
    <property type="taxonomic scope" value="Bacteria"/>
</dbReference>
<protein>
    <submittedName>
        <fullName evidence="1">Putative lipoprotein</fullName>
    </submittedName>
</protein>
<dbReference type="AlphaFoldDB" id="F5YFB2"/>
<dbReference type="KEGG" id="taz:TREAZ_1392"/>
<dbReference type="STRING" id="545695.TREAZ_1392"/>
<organism evidence="1 2">
    <name type="scientific">Leadbettera azotonutricia (strain ATCC BAA-888 / DSM 13862 / ZAS-9)</name>
    <name type="common">Treponema azotonutricium</name>
    <dbReference type="NCBI Taxonomy" id="545695"/>
    <lineage>
        <taxon>Bacteria</taxon>
        <taxon>Pseudomonadati</taxon>
        <taxon>Spirochaetota</taxon>
        <taxon>Spirochaetia</taxon>
        <taxon>Spirochaetales</taxon>
        <taxon>Breznakiellaceae</taxon>
        <taxon>Leadbettera</taxon>
    </lineage>
</organism>
<evidence type="ECO:0000313" key="2">
    <source>
        <dbReference type="Proteomes" id="UP000009222"/>
    </source>
</evidence>
<proteinExistence type="predicted"/>
<dbReference type="InParanoid" id="F5YFB2"/>
<reference evidence="2" key="1">
    <citation type="submission" date="2009-12" db="EMBL/GenBank/DDBJ databases">
        <title>Complete sequence of Treponema azotonutricium strain ZAS-9.</title>
        <authorList>
            <person name="Tetu S.G."/>
            <person name="Matson E."/>
            <person name="Ren Q."/>
            <person name="Seshadri R."/>
            <person name="Elbourne L."/>
            <person name="Hassan K.A."/>
            <person name="Durkin A."/>
            <person name="Radune D."/>
            <person name="Mohamoud Y."/>
            <person name="Shay R."/>
            <person name="Jin S."/>
            <person name="Zhang X."/>
            <person name="Lucey K."/>
            <person name="Ballor N.R."/>
            <person name="Ottesen E."/>
            <person name="Rosenthal R."/>
            <person name="Allen A."/>
            <person name="Leadbetter J.R."/>
            <person name="Paulsen I.T."/>
        </authorList>
    </citation>
    <scope>NUCLEOTIDE SEQUENCE [LARGE SCALE GENOMIC DNA]</scope>
    <source>
        <strain evidence="2">ATCC BAA-888 / DSM 13862 / ZAS-9</strain>
    </source>
</reference>
<sequence length="236" mass="26236">MKNHYSSIFLVLTVLLSWGCTSTPTEESRTSAAEASLSAEIPWQITDHRGKAEGAAIPLWVISYLEGGNNAVEALDEYQNRYIFISLNSGANFNALEQWRAGFSPELDFARLGAVRMEKRLLGSAFKNPDDEYGSFFETMIRTASDASWAGAIKEEDFWIKRHFPEADGPGNEAPRGSEVLRSSEAWDFFILVSIEKASFASQAMALLRGIKTSSPLSRDQSAAVNRVLDRFFEGF</sequence>
<dbReference type="EMBL" id="CP001841">
    <property type="protein sequence ID" value="AEF81660.1"/>
    <property type="molecule type" value="Genomic_DNA"/>
</dbReference>
<reference evidence="1 2" key="2">
    <citation type="journal article" date="2011" name="ISME J.">
        <title>RNA-seq reveals cooperative metabolic interactions between two termite-gut spirochete species in co-culture.</title>
        <authorList>
            <person name="Rosenthal A.Z."/>
            <person name="Matson E.G."/>
            <person name="Eldar A."/>
            <person name="Leadbetter J.R."/>
        </authorList>
    </citation>
    <scope>NUCLEOTIDE SEQUENCE [LARGE SCALE GENOMIC DNA]</scope>
    <source>
        <strain evidence="2">ATCC BAA-888 / DSM 13862 / ZAS-9</strain>
    </source>
</reference>
<gene>
    <name evidence="1" type="ordered locus">TREAZ_1392</name>
</gene>
<dbReference type="Proteomes" id="UP000009222">
    <property type="component" value="Chromosome"/>
</dbReference>
<dbReference type="RefSeq" id="WP_015710611.1">
    <property type="nucleotide sequence ID" value="NC_015577.1"/>
</dbReference>
<dbReference type="OrthoDB" id="362551at2"/>
<keyword evidence="1" id="KW-0449">Lipoprotein</keyword>
<name>F5YFB2_LEAAZ</name>
<evidence type="ECO:0000313" key="1">
    <source>
        <dbReference type="EMBL" id="AEF81660.1"/>
    </source>
</evidence>
<keyword evidence="2" id="KW-1185">Reference proteome</keyword>
<accession>F5YFB2</accession>
<dbReference type="HOGENOM" id="CLU_1229447_0_0_12"/>